<feature type="region of interest" description="Disordered" evidence="1">
    <location>
        <begin position="128"/>
        <end position="148"/>
    </location>
</feature>
<protein>
    <submittedName>
        <fullName evidence="2">Uncharacterized protein</fullName>
    </submittedName>
</protein>
<evidence type="ECO:0000256" key="1">
    <source>
        <dbReference type="SAM" id="MobiDB-lite"/>
    </source>
</evidence>
<gene>
    <name evidence="2" type="ORF">V8G54_001740</name>
</gene>
<evidence type="ECO:0000313" key="2">
    <source>
        <dbReference type="EMBL" id="WVZ23196.1"/>
    </source>
</evidence>
<proteinExistence type="predicted"/>
<feature type="compositionally biased region" description="Acidic residues" evidence="1">
    <location>
        <begin position="136"/>
        <end position="147"/>
    </location>
</feature>
<dbReference type="Proteomes" id="UP001374535">
    <property type="component" value="Chromosome 1"/>
</dbReference>
<accession>A0AAQ3P8W3</accession>
<keyword evidence="3" id="KW-1185">Reference proteome</keyword>
<organism evidence="2 3">
    <name type="scientific">Vigna mungo</name>
    <name type="common">Black gram</name>
    <name type="synonym">Phaseolus mungo</name>
    <dbReference type="NCBI Taxonomy" id="3915"/>
    <lineage>
        <taxon>Eukaryota</taxon>
        <taxon>Viridiplantae</taxon>
        <taxon>Streptophyta</taxon>
        <taxon>Embryophyta</taxon>
        <taxon>Tracheophyta</taxon>
        <taxon>Spermatophyta</taxon>
        <taxon>Magnoliopsida</taxon>
        <taxon>eudicotyledons</taxon>
        <taxon>Gunneridae</taxon>
        <taxon>Pentapetalae</taxon>
        <taxon>rosids</taxon>
        <taxon>fabids</taxon>
        <taxon>Fabales</taxon>
        <taxon>Fabaceae</taxon>
        <taxon>Papilionoideae</taxon>
        <taxon>50 kb inversion clade</taxon>
        <taxon>NPAAA clade</taxon>
        <taxon>indigoferoid/millettioid clade</taxon>
        <taxon>Phaseoleae</taxon>
        <taxon>Vigna</taxon>
    </lineage>
</organism>
<sequence>MKLGSRNKRLLRDPRRSPESFNESTLHIVWYEGCSAKRARFLIVTHPTVQTSSVEYVSTVGEPSDLIVFLELRETDGAGFGWVEEVAELHYGEDFPDKRCGNGFQFWHSGVGFGPSNVGLEEIVEAHETENGANEPPEEAQEGEELEEKLRKEKLRVAHRETHEIRALVGIVSEEKNLQERECESEREK</sequence>
<dbReference type="EMBL" id="CP144700">
    <property type="protein sequence ID" value="WVZ23196.1"/>
    <property type="molecule type" value="Genomic_DNA"/>
</dbReference>
<name>A0AAQ3P8W3_VIGMU</name>
<reference evidence="2 3" key="1">
    <citation type="journal article" date="2023" name="Life. Sci Alliance">
        <title>Evolutionary insights into 3D genome organization and epigenetic landscape of Vigna mungo.</title>
        <authorList>
            <person name="Junaid A."/>
            <person name="Singh B."/>
            <person name="Bhatia S."/>
        </authorList>
    </citation>
    <scope>NUCLEOTIDE SEQUENCE [LARGE SCALE GENOMIC DNA]</scope>
    <source>
        <strain evidence="2">Urdbean</strain>
    </source>
</reference>
<evidence type="ECO:0000313" key="3">
    <source>
        <dbReference type="Proteomes" id="UP001374535"/>
    </source>
</evidence>
<dbReference type="AlphaFoldDB" id="A0AAQ3P8W3"/>